<keyword evidence="6" id="KW-1133">Transmembrane helix</keyword>
<dbReference type="Ensembl" id="ENSPMRT00000020211.1">
    <property type="protein sequence ID" value="ENSPMRP00000019034.1"/>
    <property type="gene ID" value="ENSPMRG00000012434.1"/>
</dbReference>
<keyword evidence="3 5" id="KW-0255">Endonuclease</keyword>
<dbReference type="CDD" id="cd06265">
    <property type="entry name" value="RNase_A_canonical"/>
    <property type="match status" value="1"/>
</dbReference>
<evidence type="ECO:0000259" key="7">
    <source>
        <dbReference type="SMART" id="SM00092"/>
    </source>
</evidence>
<dbReference type="Pfam" id="PF00074">
    <property type="entry name" value="RnaseA"/>
    <property type="match status" value="1"/>
</dbReference>
<dbReference type="SMART" id="SM00092">
    <property type="entry name" value="RNAse_Pc"/>
    <property type="match status" value="1"/>
</dbReference>
<reference evidence="8" key="3">
    <citation type="submission" date="2025-09" db="UniProtKB">
        <authorList>
            <consortium name="Ensembl"/>
        </authorList>
    </citation>
    <scope>IDENTIFICATION</scope>
</reference>
<protein>
    <recommendedName>
        <fullName evidence="7">Ribonuclease A-domain domain-containing protein</fullName>
    </recommendedName>
</protein>
<organism evidence="8 9">
    <name type="scientific">Podarcis muralis</name>
    <name type="common">Wall lizard</name>
    <name type="synonym">Lacerta muralis</name>
    <dbReference type="NCBI Taxonomy" id="64176"/>
    <lineage>
        <taxon>Eukaryota</taxon>
        <taxon>Metazoa</taxon>
        <taxon>Chordata</taxon>
        <taxon>Craniata</taxon>
        <taxon>Vertebrata</taxon>
        <taxon>Euteleostomi</taxon>
        <taxon>Lepidosauria</taxon>
        <taxon>Squamata</taxon>
        <taxon>Bifurcata</taxon>
        <taxon>Unidentata</taxon>
        <taxon>Episquamata</taxon>
        <taxon>Laterata</taxon>
        <taxon>Lacertibaenia</taxon>
        <taxon>Lacertidae</taxon>
        <taxon>Podarcis</taxon>
    </lineage>
</organism>
<comment type="similarity">
    <text evidence="1 5">Belongs to the pancreatic ribonuclease family.</text>
</comment>
<evidence type="ECO:0000256" key="2">
    <source>
        <dbReference type="ARBA" id="ARBA00022722"/>
    </source>
</evidence>
<keyword evidence="4 5" id="KW-0378">Hydrolase</keyword>
<evidence type="ECO:0000313" key="8">
    <source>
        <dbReference type="Ensembl" id="ENSPMRP00000019034.1"/>
    </source>
</evidence>
<dbReference type="InterPro" id="IPR001427">
    <property type="entry name" value="RNaseA"/>
</dbReference>
<feature type="domain" description="Ribonuclease A-domain" evidence="7">
    <location>
        <begin position="43"/>
        <end position="162"/>
    </location>
</feature>
<dbReference type="PROSITE" id="PS00127">
    <property type="entry name" value="RNASE_PANCREATIC"/>
    <property type="match status" value="1"/>
</dbReference>
<dbReference type="Proteomes" id="UP000472272">
    <property type="component" value="Chromosome 13"/>
</dbReference>
<dbReference type="GeneTree" id="ENSGT00940000166697"/>
<keyword evidence="9" id="KW-1185">Reference proteome</keyword>
<feature type="transmembrane region" description="Helical" evidence="6">
    <location>
        <begin position="20"/>
        <end position="39"/>
    </location>
</feature>
<evidence type="ECO:0000256" key="1">
    <source>
        <dbReference type="ARBA" id="ARBA00005600"/>
    </source>
</evidence>
<dbReference type="GO" id="GO:0003676">
    <property type="term" value="F:nucleic acid binding"/>
    <property type="evidence" value="ECO:0007669"/>
    <property type="project" value="InterPro"/>
</dbReference>
<proteinExistence type="inferred from homology"/>
<keyword evidence="6" id="KW-0472">Membrane</keyword>
<reference evidence="8" key="2">
    <citation type="submission" date="2025-08" db="UniProtKB">
        <authorList>
            <consortium name="Ensembl"/>
        </authorList>
    </citation>
    <scope>IDENTIFICATION</scope>
</reference>
<keyword evidence="2 5" id="KW-0540">Nuclease</keyword>
<evidence type="ECO:0000256" key="5">
    <source>
        <dbReference type="RuleBase" id="RU000651"/>
    </source>
</evidence>
<evidence type="ECO:0000256" key="3">
    <source>
        <dbReference type="ARBA" id="ARBA00022759"/>
    </source>
</evidence>
<keyword evidence="6" id="KW-0812">Transmembrane</keyword>
<evidence type="ECO:0000256" key="4">
    <source>
        <dbReference type="ARBA" id="ARBA00022801"/>
    </source>
</evidence>
<reference evidence="8 9" key="1">
    <citation type="journal article" date="2019" name="Proc. Natl. Acad. Sci. U.S.A.">
        <title>Regulatory changes in pterin and carotenoid genes underlie balanced color polymorphisms in the wall lizard.</title>
        <authorList>
            <person name="Andrade P."/>
            <person name="Pinho C."/>
            <person name="Perez I de Lanuza G."/>
            <person name="Afonso S."/>
            <person name="Brejcha J."/>
            <person name="Rubin C.J."/>
            <person name="Wallerman O."/>
            <person name="Pereira P."/>
            <person name="Sabatino S.J."/>
            <person name="Bellati A."/>
            <person name="Pellitteri-Rosa D."/>
            <person name="Bosakova Z."/>
            <person name="Bunikis I."/>
            <person name="Carretero M.A."/>
            <person name="Feiner N."/>
            <person name="Marsik P."/>
            <person name="Pauperio F."/>
            <person name="Salvi D."/>
            <person name="Soler L."/>
            <person name="While G.M."/>
            <person name="Uller T."/>
            <person name="Font E."/>
            <person name="Andersson L."/>
            <person name="Carneiro M."/>
        </authorList>
    </citation>
    <scope>NUCLEOTIDE SEQUENCE</scope>
</reference>
<dbReference type="GO" id="GO:0004519">
    <property type="term" value="F:endonuclease activity"/>
    <property type="evidence" value="ECO:0007669"/>
    <property type="project" value="UniProtKB-KW"/>
</dbReference>
<name>A0A670J624_PODMU</name>
<dbReference type="PRINTS" id="PR00794">
    <property type="entry name" value="RIBONUCLEASE"/>
</dbReference>
<dbReference type="OMA" id="NCHEGEV"/>
<dbReference type="AlphaFoldDB" id="A0A670J624"/>
<dbReference type="GO" id="GO:0004540">
    <property type="term" value="F:RNA nuclease activity"/>
    <property type="evidence" value="ECO:0007669"/>
    <property type="project" value="TreeGrafter"/>
</dbReference>
<dbReference type="InterPro" id="IPR023411">
    <property type="entry name" value="RNaseA_AS"/>
</dbReference>
<dbReference type="PANTHER" id="PTHR11437">
    <property type="entry name" value="RIBONUCLEASE"/>
    <property type="match status" value="1"/>
</dbReference>
<dbReference type="InterPro" id="IPR036816">
    <property type="entry name" value="RNaseA-like_dom_sf"/>
</dbReference>
<evidence type="ECO:0000256" key="6">
    <source>
        <dbReference type="SAM" id="Phobius"/>
    </source>
</evidence>
<dbReference type="PANTHER" id="PTHR11437:SF65">
    <property type="entry name" value="ANGIOGENIN-2"/>
    <property type="match status" value="1"/>
</dbReference>
<dbReference type="Gene3D" id="3.10.130.10">
    <property type="entry name" value="Ribonuclease A-like domain"/>
    <property type="match status" value="1"/>
</dbReference>
<dbReference type="InterPro" id="IPR023412">
    <property type="entry name" value="RNaseA_domain"/>
</dbReference>
<evidence type="ECO:0000313" key="9">
    <source>
        <dbReference type="Proteomes" id="UP000472272"/>
    </source>
</evidence>
<dbReference type="GO" id="GO:0016787">
    <property type="term" value="F:hydrolase activity"/>
    <property type="evidence" value="ECO:0007669"/>
    <property type="project" value="UniProtKB-KW"/>
</dbReference>
<sequence>MFSPFLPLLFPPRKFLDATMLISSCLLVRLAILLSVVLVQSCEGQSWKAFQNKHIDYPQTRASNPSAYCNLMMVKRNLNPSRCKPRNTFINHDKESVLQVCGNGGKQWQGKFYDSNENFPMIDCSFTDGKPPKDCKYKGTETSKRVRVTCENKKPVHLEKVL</sequence>
<dbReference type="SUPFAM" id="SSF54076">
    <property type="entry name" value="RNase A-like"/>
    <property type="match status" value="1"/>
</dbReference>
<accession>A0A670J624</accession>
<dbReference type="GO" id="GO:0050830">
    <property type="term" value="P:defense response to Gram-positive bacterium"/>
    <property type="evidence" value="ECO:0007669"/>
    <property type="project" value="TreeGrafter"/>
</dbReference>